<comment type="caution">
    <text evidence="1">The sequence shown here is derived from an EMBL/GenBank/DDBJ whole genome shotgun (WGS) entry which is preliminary data.</text>
</comment>
<organism evidence="1 2">
    <name type="scientific">Anaerosacchariphilus polymeriproducens</name>
    <dbReference type="NCBI Taxonomy" id="1812858"/>
    <lineage>
        <taxon>Bacteria</taxon>
        <taxon>Bacillati</taxon>
        <taxon>Bacillota</taxon>
        <taxon>Clostridia</taxon>
        <taxon>Lachnospirales</taxon>
        <taxon>Lachnospiraceae</taxon>
        <taxon>Anaerosacchariphilus</taxon>
    </lineage>
</organism>
<dbReference type="InterPro" id="IPR007497">
    <property type="entry name" value="SIMPL/DUF541"/>
</dbReference>
<dbReference type="AlphaFoldDB" id="A0A371AYS1"/>
<reference evidence="1 2" key="1">
    <citation type="submission" date="2018-07" db="EMBL/GenBank/DDBJ databases">
        <title>Anaerosacharophilus polymeroproducens gen. nov. sp. nov., an anaerobic bacterium isolated from salt field.</title>
        <authorList>
            <person name="Kim W."/>
            <person name="Yang S.-H."/>
            <person name="Oh J."/>
            <person name="Lee J.-H."/>
            <person name="Kwon K.K."/>
        </authorList>
    </citation>
    <scope>NUCLEOTIDE SEQUENCE [LARGE SCALE GENOMIC DNA]</scope>
    <source>
        <strain evidence="1 2">MCWD5</strain>
    </source>
</reference>
<sequence>MNNSTMQNTLEYNTMKLSGKGQVTADPDIAILRLGVKTNNQNLTDAQTENAMISQNVLDTLNQLGITNIKTFQYNIDKIYEFENGKQIDKGYMVTNMLEIRINDLKQIGNVIDKSVSAGANIIDLIEFDISNIEPYYLEALNLAVMNAYTKARSISGILGILINPVPKQITENTTAPFPPRSFNLREGIAATPIEPGKKQIEANVMVEFIY</sequence>
<evidence type="ECO:0000313" key="2">
    <source>
        <dbReference type="Proteomes" id="UP000255036"/>
    </source>
</evidence>
<dbReference type="Gene3D" id="3.30.110.170">
    <property type="entry name" value="Protein of unknown function (DUF541), domain 1"/>
    <property type="match status" value="1"/>
</dbReference>
<evidence type="ECO:0000313" key="1">
    <source>
        <dbReference type="EMBL" id="RDU24706.1"/>
    </source>
</evidence>
<dbReference type="RefSeq" id="WP_115480938.1">
    <property type="nucleotide sequence ID" value="NZ_QRCT01000012.1"/>
</dbReference>
<dbReference type="Gene3D" id="3.30.70.2970">
    <property type="entry name" value="Protein of unknown function (DUF541), domain 2"/>
    <property type="match status" value="1"/>
</dbReference>
<proteinExistence type="predicted"/>
<dbReference type="PANTHER" id="PTHR34387">
    <property type="entry name" value="SLR1258 PROTEIN"/>
    <property type="match status" value="1"/>
</dbReference>
<accession>A0A371AYS1</accession>
<dbReference type="EMBL" id="QRCT01000012">
    <property type="protein sequence ID" value="RDU24706.1"/>
    <property type="molecule type" value="Genomic_DNA"/>
</dbReference>
<dbReference type="Proteomes" id="UP000255036">
    <property type="component" value="Unassembled WGS sequence"/>
</dbReference>
<dbReference type="InterPro" id="IPR052022">
    <property type="entry name" value="26kDa_periplasmic_antigen"/>
</dbReference>
<name>A0A371AYS1_9FIRM</name>
<dbReference type="PANTHER" id="PTHR34387:SF1">
    <property type="entry name" value="PERIPLASMIC IMMUNOGENIC PROTEIN"/>
    <property type="match status" value="1"/>
</dbReference>
<dbReference type="OrthoDB" id="9785192at2"/>
<keyword evidence="2" id="KW-1185">Reference proteome</keyword>
<protein>
    <submittedName>
        <fullName evidence="1">DUF541 domain-containing protein</fullName>
    </submittedName>
</protein>
<dbReference type="GO" id="GO:0006974">
    <property type="term" value="P:DNA damage response"/>
    <property type="evidence" value="ECO:0007669"/>
    <property type="project" value="TreeGrafter"/>
</dbReference>
<dbReference type="Pfam" id="PF04402">
    <property type="entry name" value="SIMPL"/>
    <property type="match status" value="1"/>
</dbReference>
<gene>
    <name evidence="1" type="ORF">DWV06_04350</name>
</gene>